<protein>
    <submittedName>
        <fullName evidence="2">Uncharacterized protein</fullName>
    </submittedName>
</protein>
<reference evidence="2" key="1">
    <citation type="journal article" date="2020" name="Phytopathology">
        <title>Genome Sequence Resources of Colletotrichum truncatum, C. plurivorum, C. musicola, and C. sojae: Four Species Pathogenic to Soybean (Glycine max).</title>
        <authorList>
            <person name="Rogerio F."/>
            <person name="Boufleur T.R."/>
            <person name="Ciampi-Guillardi M."/>
            <person name="Sukno S.A."/>
            <person name="Thon M.R."/>
            <person name="Massola Junior N.S."/>
            <person name="Baroncelli R."/>
        </authorList>
    </citation>
    <scope>NUCLEOTIDE SEQUENCE</scope>
    <source>
        <strain evidence="2">LFN00145</strain>
    </source>
</reference>
<feature type="compositionally biased region" description="Basic residues" evidence="1">
    <location>
        <begin position="246"/>
        <end position="263"/>
    </location>
</feature>
<gene>
    <name evidence="2" type="ORF">CPLU01_07963</name>
</gene>
<dbReference type="Proteomes" id="UP000654918">
    <property type="component" value="Unassembled WGS sequence"/>
</dbReference>
<name>A0A8H6KDP8_9PEZI</name>
<keyword evidence="3" id="KW-1185">Reference proteome</keyword>
<feature type="region of interest" description="Disordered" evidence="1">
    <location>
        <begin position="236"/>
        <end position="263"/>
    </location>
</feature>
<sequence length="263" mass="28454">MDVEIMKNGIGHGRVTDPLTSASSTTWLGIRLMRLPAHRYFQQKWIRCGRVSLTRLLCKRRFRTPPAPANAAAAAAAFEIRGKPPGPGSSDLVKYPEAVGAASPNLTRLRIVKESSKKTPSCGFQMVVSCLGDTAASDRREVARSPCAVRRKIWMPWAAVRIDSGIFCTLAMQKTRDAVARTRAGQETRPAAAHLSSQRQAGAGGVSHIPKPNEQAAEALPVLAILDVSDTVGRLKAASVDGSERQRRRLGKGPKGKGWRRSV</sequence>
<proteinExistence type="predicted"/>
<evidence type="ECO:0000256" key="1">
    <source>
        <dbReference type="SAM" id="MobiDB-lite"/>
    </source>
</evidence>
<dbReference type="AlphaFoldDB" id="A0A8H6KDP8"/>
<comment type="caution">
    <text evidence="2">The sequence shown here is derived from an EMBL/GenBank/DDBJ whole genome shotgun (WGS) entry which is preliminary data.</text>
</comment>
<organism evidence="2 3">
    <name type="scientific">Colletotrichum plurivorum</name>
    <dbReference type="NCBI Taxonomy" id="2175906"/>
    <lineage>
        <taxon>Eukaryota</taxon>
        <taxon>Fungi</taxon>
        <taxon>Dikarya</taxon>
        <taxon>Ascomycota</taxon>
        <taxon>Pezizomycotina</taxon>
        <taxon>Sordariomycetes</taxon>
        <taxon>Hypocreomycetidae</taxon>
        <taxon>Glomerellales</taxon>
        <taxon>Glomerellaceae</taxon>
        <taxon>Colletotrichum</taxon>
        <taxon>Colletotrichum orchidearum species complex</taxon>
    </lineage>
</organism>
<accession>A0A8H6KDP8</accession>
<evidence type="ECO:0000313" key="3">
    <source>
        <dbReference type="Proteomes" id="UP000654918"/>
    </source>
</evidence>
<dbReference type="EMBL" id="WIGO01000108">
    <property type="protein sequence ID" value="KAF6829435.1"/>
    <property type="molecule type" value="Genomic_DNA"/>
</dbReference>
<feature type="region of interest" description="Disordered" evidence="1">
    <location>
        <begin position="186"/>
        <end position="211"/>
    </location>
</feature>
<evidence type="ECO:0000313" key="2">
    <source>
        <dbReference type="EMBL" id="KAF6829435.1"/>
    </source>
</evidence>